<dbReference type="Proteomes" id="UP001075354">
    <property type="component" value="Chromosome 16"/>
</dbReference>
<dbReference type="GO" id="GO:0000056">
    <property type="term" value="P:ribosomal small subunit export from nucleus"/>
    <property type="evidence" value="ECO:0007669"/>
    <property type="project" value="TreeGrafter"/>
</dbReference>
<dbReference type="EMBL" id="JAPTSV010000016">
    <property type="protein sequence ID" value="KAJ1519488.1"/>
    <property type="molecule type" value="Genomic_DNA"/>
</dbReference>
<dbReference type="GO" id="GO:0000480">
    <property type="term" value="P:endonucleolytic cleavage in 5'-ETS of tricistronic rRNA transcript (SSU-rRNA, 5.8S rRNA, LSU-rRNA)"/>
    <property type="evidence" value="ECO:0007669"/>
    <property type="project" value="TreeGrafter"/>
</dbReference>
<dbReference type="GO" id="GO:0030686">
    <property type="term" value="C:90S preribosome"/>
    <property type="evidence" value="ECO:0007669"/>
    <property type="project" value="TreeGrafter"/>
</dbReference>
<dbReference type="GO" id="GO:0000472">
    <property type="term" value="P:endonucleolytic cleavage to generate mature 5'-end of SSU-rRNA from (SSU-rRNA, 5.8S rRNA, LSU-rRNA)"/>
    <property type="evidence" value="ECO:0007669"/>
    <property type="project" value="TreeGrafter"/>
</dbReference>
<evidence type="ECO:0000256" key="1">
    <source>
        <dbReference type="ARBA" id="ARBA00022737"/>
    </source>
</evidence>
<dbReference type="AlphaFoldDB" id="A0AAV7X4Z9"/>
<dbReference type="InterPro" id="IPR016024">
    <property type="entry name" value="ARM-type_fold"/>
</dbReference>
<keyword evidence="4" id="KW-1185">Reference proteome</keyword>
<evidence type="ECO:0000313" key="4">
    <source>
        <dbReference type="Proteomes" id="UP001075354"/>
    </source>
</evidence>
<dbReference type="GO" id="GO:0030688">
    <property type="term" value="C:preribosome, small subunit precursor"/>
    <property type="evidence" value="ECO:0007669"/>
    <property type="project" value="TreeGrafter"/>
</dbReference>
<dbReference type="GO" id="GO:0003723">
    <property type="term" value="F:RNA binding"/>
    <property type="evidence" value="ECO:0007669"/>
    <property type="project" value="InterPro"/>
</dbReference>
<accession>A0AAV7X4Z9</accession>
<feature type="compositionally biased region" description="Basic residues" evidence="2">
    <location>
        <begin position="13"/>
        <end position="22"/>
    </location>
</feature>
<dbReference type="PANTHER" id="PTHR13102">
    <property type="entry name" value="NUCLEOLAR PROTEIN 9"/>
    <property type="match status" value="1"/>
</dbReference>
<reference evidence="3" key="1">
    <citation type="submission" date="2022-12" db="EMBL/GenBank/DDBJ databases">
        <title>Chromosome-level genome assembly of the bean flower thrips Megalurothrips usitatus.</title>
        <authorList>
            <person name="Ma L."/>
            <person name="Liu Q."/>
            <person name="Li H."/>
            <person name="Cai W."/>
        </authorList>
    </citation>
    <scope>NUCLEOTIDE SEQUENCE</scope>
    <source>
        <strain evidence="3">Cailab_2022a</strain>
    </source>
</reference>
<sequence length="646" mass="72548">MAAPEGEQQHGRNVSRKRKKKGFLANARGFGKKGKFGHGSQLDQDQYDYFVRVLELVSKGFDDPQERDVFVLNALATTDGQEEHISSNQVGSRVIEKLIELLPLNVEGSAVLVRFMDALSSNLRVVVTNRFASHVLQCLLAKVTKYGLDRPEGGETDASEEAEPALKAESAFSWVLKVAKFTLNNLDEFLWDDYAIFVIRTVLLCLSGSPSTTGEPKATNQNQKKHEIFLPEFSKDDDEEKQEDKPLPDGFKDVVKEFYERILAFPQFIDLAYSNSTSCLLQTLLIALSKTHRKLKKAMIKHLIDNVFSAKNTDDDEKKESDQTVVVPKVFSSEPSLRLLEAALSQASSKYVTQMYAMCFMGRLTELGKDNTANFSVQRLLARFQDKVEFEFVFDEMAPELDKLIASGKSGVVLALCQACKRLSAKQGLFIENLMKALNCYEPEERRPFVAPLCARLCTYETFKAQADEPTQSTVAKDGYVKSRLNLHGTIILQTLLTFSKPIRIVNSILEMPADKLKALMCDARGSHVMDAFVKSEFVGEKSRERLLFKLQGSYVAMACSQHGSRALEALYAASSLKNQVKIMEELAKKEALVTGHQFGSILASKWHLNLFRHRQNEWMQSHNSKERTKELTKDLFADIIGGSSV</sequence>
<comment type="caution">
    <text evidence="3">The sequence shown here is derived from an EMBL/GenBank/DDBJ whole genome shotgun (WGS) entry which is preliminary data.</text>
</comment>
<feature type="region of interest" description="Disordered" evidence="2">
    <location>
        <begin position="229"/>
        <end position="248"/>
    </location>
</feature>
<evidence type="ECO:0000313" key="3">
    <source>
        <dbReference type="EMBL" id="KAJ1519488.1"/>
    </source>
</evidence>
<gene>
    <name evidence="3" type="ORF">ONE63_004773</name>
</gene>
<proteinExistence type="predicted"/>
<dbReference type="Gene3D" id="1.25.10.10">
    <property type="entry name" value="Leucine-rich Repeat Variant"/>
    <property type="match status" value="2"/>
</dbReference>
<feature type="region of interest" description="Disordered" evidence="2">
    <location>
        <begin position="1"/>
        <end position="22"/>
    </location>
</feature>
<dbReference type="PANTHER" id="PTHR13102:SF0">
    <property type="entry name" value="NUCLEOLAR PROTEIN 9"/>
    <property type="match status" value="1"/>
</dbReference>
<keyword evidence="1" id="KW-0677">Repeat</keyword>
<organism evidence="3 4">
    <name type="scientific">Megalurothrips usitatus</name>
    <name type="common">bean blossom thrips</name>
    <dbReference type="NCBI Taxonomy" id="439358"/>
    <lineage>
        <taxon>Eukaryota</taxon>
        <taxon>Metazoa</taxon>
        <taxon>Ecdysozoa</taxon>
        <taxon>Arthropoda</taxon>
        <taxon>Hexapoda</taxon>
        <taxon>Insecta</taxon>
        <taxon>Pterygota</taxon>
        <taxon>Neoptera</taxon>
        <taxon>Paraneoptera</taxon>
        <taxon>Thysanoptera</taxon>
        <taxon>Terebrantia</taxon>
        <taxon>Thripoidea</taxon>
        <taxon>Thripidae</taxon>
        <taxon>Megalurothrips</taxon>
    </lineage>
</organism>
<dbReference type="SMART" id="SM00025">
    <property type="entry name" value="Pumilio"/>
    <property type="match status" value="5"/>
</dbReference>
<evidence type="ECO:0008006" key="5">
    <source>
        <dbReference type="Google" id="ProtNLM"/>
    </source>
</evidence>
<dbReference type="GO" id="GO:0005730">
    <property type="term" value="C:nucleolus"/>
    <property type="evidence" value="ECO:0007669"/>
    <property type="project" value="TreeGrafter"/>
</dbReference>
<dbReference type="GO" id="GO:0000447">
    <property type="term" value="P:endonucleolytic cleavage in ITS1 to separate SSU-rRNA from 5.8S rRNA and LSU-rRNA from tricistronic rRNA transcript (SSU-rRNA, 5.8S rRNA, LSU-rRNA)"/>
    <property type="evidence" value="ECO:0007669"/>
    <property type="project" value="TreeGrafter"/>
</dbReference>
<protein>
    <recommendedName>
        <fullName evidence="5">Nucleolar protein 9</fullName>
    </recommendedName>
</protein>
<dbReference type="InterPro" id="IPR011989">
    <property type="entry name" value="ARM-like"/>
</dbReference>
<dbReference type="SUPFAM" id="SSF48371">
    <property type="entry name" value="ARM repeat"/>
    <property type="match status" value="1"/>
</dbReference>
<name>A0AAV7X4Z9_9NEOP</name>
<evidence type="ECO:0000256" key="2">
    <source>
        <dbReference type="SAM" id="MobiDB-lite"/>
    </source>
</evidence>
<dbReference type="InterPro" id="IPR040000">
    <property type="entry name" value="NOP9"/>
</dbReference>
<dbReference type="InterPro" id="IPR001313">
    <property type="entry name" value="Pumilio_RNA-bd_rpt"/>
</dbReference>
<dbReference type="Pfam" id="PF22493">
    <property type="entry name" value="PUF_NOP9"/>
    <property type="match status" value="1"/>
</dbReference>